<dbReference type="SUPFAM" id="SSF53300">
    <property type="entry name" value="vWA-like"/>
    <property type="match status" value="1"/>
</dbReference>
<dbReference type="FunFam" id="2.60.40.10:FF:000032">
    <property type="entry name" value="palladin isoform X1"/>
    <property type="match status" value="2"/>
</dbReference>
<keyword evidence="9" id="KW-0472">Membrane</keyword>
<evidence type="ECO:0000313" key="11">
    <source>
        <dbReference type="EnsemblMetazoa" id="RPRC002509-PA"/>
    </source>
</evidence>
<feature type="region of interest" description="Disordered" evidence="8">
    <location>
        <begin position="447"/>
        <end position="553"/>
    </location>
</feature>
<keyword evidence="5" id="KW-0325">Glycoprotein</keyword>
<reference evidence="11" key="1">
    <citation type="submission" date="2015-05" db="UniProtKB">
        <authorList>
            <consortium name="EnsemblMetazoa"/>
        </authorList>
    </citation>
    <scope>IDENTIFICATION</scope>
</reference>
<evidence type="ECO:0000256" key="5">
    <source>
        <dbReference type="ARBA" id="ARBA00023180"/>
    </source>
</evidence>
<keyword evidence="2" id="KW-0964">Secreted</keyword>
<dbReference type="InterPro" id="IPR036179">
    <property type="entry name" value="Ig-like_dom_sf"/>
</dbReference>
<evidence type="ECO:0000256" key="2">
    <source>
        <dbReference type="ARBA" id="ARBA00022525"/>
    </source>
</evidence>
<evidence type="ECO:0000259" key="10">
    <source>
        <dbReference type="PROSITE" id="PS50835"/>
    </source>
</evidence>
<dbReference type="EnsemblMetazoa" id="RPRC002509-RA">
    <property type="protein sequence ID" value="RPRC002509-PA"/>
    <property type="gene ID" value="RPRC002509"/>
</dbReference>
<feature type="coiled-coil region" evidence="7">
    <location>
        <begin position="1000"/>
        <end position="1027"/>
    </location>
</feature>
<name>T1HEN7_RHOPR</name>
<keyword evidence="6" id="KW-0393">Immunoglobulin domain</keyword>
<accession>T1HEN7</accession>
<dbReference type="InParanoid" id="T1HEN7"/>
<dbReference type="GO" id="GO:0008046">
    <property type="term" value="F:axon guidance receptor activity"/>
    <property type="evidence" value="ECO:0007669"/>
    <property type="project" value="TreeGrafter"/>
</dbReference>
<dbReference type="STRING" id="13249.T1HEN7"/>
<evidence type="ECO:0000256" key="3">
    <source>
        <dbReference type="ARBA" id="ARBA00022729"/>
    </source>
</evidence>
<dbReference type="GO" id="GO:0032991">
    <property type="term" value="C:protein-containing complex"/>
    <property type="evidence" value="ECO:0007669"/>
    <property type="project" value="UniProtKB-ARBA"/>
</dbReference>
<dbReference type="InterPro" id="IPR056475">
    <property type="entry name" value="GBD_Hemicentin/VWA7"/>
</dbReference>
<dbReference type="EMBL" id="ACPB03012804">
    <property type="status" value="NOT_ANNOTATED_CDS"/>
    <property type="molecule type" value="Genomic_DNA"/>
</dbReference>
<dbReference type="Gene3D" id="2.60.40.10">
    <property type="entry name" value="Immunoglobulins"/>
    <property type="match status" value="7"/>
</dbReference>
<feature type="domain" description="Ig-like" evidence="10">
    <location>
        <begin position="1701"/>
        <end position="1787"/>
    </location>
</feature>
<dbReference type="PROSITE" id="PS50835">
    <property type="entry name" value="IG_LIKE"/>
    <property type="match status" value="7"/>
</dbReference>
<dbReference type="InterPro" id="IPR003599">
    <property type="entry name" value="Ig_sub"/>
</dbReference>
<dbReference type="SMART" id="SM00409">
    <property type="entry name" value="IG"/>
    <property type="match status" value="6"/>
</dbReference>
<dbReference type="GO" id="GO:0050808">
    <property type="term" value="P:synapse organization"/>
    <property type="evidence" value="ECO:0007669"/>
    <property type="project" value="TreeGrafter"/>
</dbReference>
<dbReference type="Pfam" id="PF25106">
    <property type="entry name" value="VWA_4"/>
    <property type="match status" value="1"/>
</dbReference>
<organism evidence="11 12">
    <name type="scientific">Rhodnius prolixus</name>
    <name type="common">Triatomid bug</name>
    <dbReference type="NCBI Taxonomy" id="13249"/>
    <lineage>
        <taxon>Eukaryota</taxon>
        <taxon>Metazoa</taxon>
        <taxon>Ecdysozoa</taxon>
        <taxon>Arthropoda</taxon>
        <taxon>Hexapoda</taxon>
        <taxon>Insecta</taxon>
        <taxon>Pterygota</taxon>
        <taxon>Neoptera</taxon>
        <taxon>Paraneoptera</taxon>
        <taxon>Hemiptera</taxon>
        <taxon>Heteroptera</taxon>
        <taxon>Panheteroptera</taxon>
        <taxon>Cimicomorpha</taxon>
        <taxon>Reduviidae</taxon>
        <taxon>Triatominae</taxon>
        <taxon>Rhodnius</taxon>
    </lineage>
</organism>
<evidence type="ECO:0000256" key="8">
    <source>
        <dbReference type="SAM" id="MobiDB-lite"/>
    </source>
</evidence>
<dbReference type="Pfam" id="PF07679">
    <property type="entry name" value="I-set"/>
    <property type="match status" value="3"/>
</dbReference>
<dbReference type="SMART" id="SM00408">
    <property type="entry name" value="IGc2"/>
    <property type="match status" value="7"/>
</dbReference>
<dbReference type="PANTHER" id="PTHR45080">
    <property type="entry name" value="CONTACTIN 5"/>
    <property type="match status" value="1"/>
</dbReference>
<dbReference type="Pfam" id="PF23560">
    <property type="entry name" value="GBD_Hemicentin"/>
    <property type="match status" value="1"/>
</dbReference>
<evidence type="ECO:0000256" key="7">
    <source>
        <dbReference type="SAM" id="Coils"/>
    </source>
</evidence>
<protein>
    <recommendedName>
        <fullName evidence="10">Ig-like domain-containing protein</fullName>
    </recommendedName>
</protein>
<comment type="subcellular location">
    <subcellularLocation>
        <location evidence="1">Secreted</location>
    </subcellularLocation>
</comment>
<dbReference type="InterPro" id="IPR003598">
    <property type="entry name" value="Ig_sub2"/>
</dbReference>
<dbReference type="InterPro" id="IPR050958">
    <property type="entry name" value="Cell_Adh-Cytoskel_Orgn"/>
</dbReference>
<feature type="transmembrane region" description="Helical" evidence="9">
    <location>
        <begin position="7"/>
        <end position="25"/>
    </location>
</feature>
<feature type="domain" description="Ig-like" evidence="10">
    <location>
        <begin position="1934"/>
        <end position="2021"/>
    </location>
</feature>
<dbReference type="VEuPathDB" id="VectorBase:RPRC002509"/>
<evidence type="ECO:0000256" key="9">
    <source>
        <dbReference type="SAM" id="Phobius"/>
    </source>
</evidence>
<dbReference type="InterPro" id="IPR036465">
    <property type="entry name" value="vWFA_dom_sf"/>
</dbReference>
<dbReference type="InterPro" id="IPR056861">
    <property type="entry name" value="HMCN1-like_VWA"/>
</dbReference>
<dbReference type="Pfam" id="PF00047">
    <property type="entry name" value="ig"/>
    <property type="match status" value="1"/>
</dbReference>
<dbReference type="Proteomes" id="UP000015103">
    <property type="component" value="Unassembled WGS sequence"/>
</dbReference>
<dbReference type="Gene3D" id="3.40.50.410">
    <property type="entry name" value="von Willebrand factor, type A domain"/>
    <property type="match status" value="1"/>
</dbReference>
<dbReference type="GO" id="GO:0005886">
    <property type="term" value="C:plasma membrane"/>
    <property type="evidence" value="ECO:0007669"/>
    <property type="project" value="TreeGrafter"/>
</dbReference>
<keyword evidence="7" id="KW-0175">Coiled coil</keyword>
<dbReference type="HOGENOM" id="CLU_233526_0_0_1"/>
<dbReference type="InterPro" id="IPR013151">
    <property type="entry name" value="Immunoglobulin_dom"/>
</dbReference>
<dbReference type="OMA" id="FESQPNN"/>
<keyword evidence="9" id="KW-0812">Transmembrane</keyword>
<feature type="region of interest" description="Disordered" evidence="8">
    <location>
        <begin position="955"/>
        <end position="986"/>
    </location>
</feature>
<feature type="domain" description="Ig-like" evidence="10">
    <location>
        <begin position="1863"/>
        <end position="1903"/>
    </location>
</feature>
<dbReference type="Pfam" id="PF13927">
    <property type="entry name" value="Ig_3"/>
    <property type="match status" value="1"/>
</dbReference>
<dbReference type="InterPro" id="IPR013098">
    <property type="entry name" value="Ig_I-set"/>
</dbReference>
<feature type="region of interest" description="Disordered" evidence="8">
    <location>
        <begin position="587"/>
        <end position="622"/>
    </location>
</feature>
<evidence type="ECO:0000313" key="12">
    <source>
        <dbReference type="Proteomes" id="UP000015103"/>
    </source>
</evidence>
<keyword evidence="9" id="KW-1133">Transmembrane helix</keyword>
<dbReference type="SUPFAM" id="SSF48726">
    <property type="entry name" value="Immunoglobulin"/>
    <property type="match status" value="7"/>
</dbReference>
<dbReference type="eggNOG" id="KOG4475">
    <property type="taxonomic scope" value="Eukaryota"/>
</dbReference>
<dbReference type="InterPro" id="IPR007110">
    <property type="entry name" value="Ig-like_dom"/>
</dbReference>
<feature type="compositionally biased region" description="Low complexity" evidence="8">
    <location>
        <begin position="612"/>
        <end position="622"/>
    </location>
</feature>
<proteinExistence type="predicted"/>
<feature type="domain" description="Ig-like" evidence="10">
    <location>
        <begin position="1608"/>
        <end position="1696"/>
    </location>
</feature>
<dbReference type="GO" id="GO:0007156">
    <property type="term" value="P:homophilic cell adhesion via plasma membrane adhesion molecules"/>
    <property type="evidence" value="ECO:0007669"/>
    <property type="project" value="TreeGrafter"/>
</dbReference>
<feature type="domain" description="Ig-like" evidence="10">
    <location>
        <begin position="1418"/>
        <end position="1507"/>
    </location>
</feature>
<feature type="region of interest" description="Disordered" evidence="8">
    <location>
        <begin position="174"/>
        <end position="434"/>
    </location>
</feature>
<evidence type="ECO:0000256" key="4">
    <source>
        <dbReference type="ARBA" id="ARBA00023157"/>
    </source>
</evidence>
<evidence type="ECO:0000256" key="6">
    <source>
        <dbReference type="ARBA" id="ARBA00023319"/>
    </source>
</evidence>
<dbReference type="GO" id="GO:0043025">
    <property type="term" value="C:neuronal cell body"/>
    <property type="evidence" value="ECO:0007669"/>
    <property type="project" value="TreeGrafter"/>
</dbReference>
<feature type="compositionally biased region" description="Polar residues" evidence="8">
    <location>
        <begin position="955"/>
        <end position="985"/>
    </location>
</feature>
<evidence type="ECO:0000256" key="1">
    <source>
        <dbReference type="ARBA" id="ARBA00004613"/>
    </source>
</evidence>
<sequence length="2024" mass="221036">MQRKCSYFTKIIIIFIVTLALTLLSPKINLINQQSESRFPRSVLDELKGANEDELWNFLIKNSNKKENNNFDYNEATEDDDFGSLFDEDDEETISTTETPTTMLPRTPMVHTTGMSIVEYETTKATVLNTAGITKISTFESTVNTIPEETTTSVNITSELTTKSSKIAPNFTTGTIPTIKTTPESTTGTTPTITMTSESTTETTPEIKTTSESTTGTTATIKTTSESTTGTTPTIKTTSESTTGTTPTITTTPKSTTGTTATIKTTSGSTSGTTPTIKTTPESTTGTTPTITTTPESTTGTTATIKTTSESTTGTTPTIKTTPESTTDTTPTITSTPKSTTETTATIKTTSESTTGTTPTIKTTPVSTTGTTPTITTTPESTTGTTATIKTTSESTTGATSTIKTTPESTTDTTPTIKTTPERTTGTTPTIKTTPEITMGTTATIKTTPESTTGTIPTIKTTPKSTTGTTATIKTTPVSTIGTTPTIKTTPERTTGTTPTIKTTSESTTGTIKIKTTPESTTSTTPTIKTTSESTIGTTPTITTTPKSITGSTATIKTTPVSTIGTTPTTETTATITKAIFVEETTTPRDNTYTTTSASPNTKKSSAKAKTKSTTAAKCTKTKSTTATSKGTAIGDFSKVTSTLATTTSSPPKITNITSPNVTKLPKSLFQTEKPNIYKNATITSKPIRKTSGASTVSNIATTKLPIISFQITKPPIEQVTTTKPSTKRAEGLATTTVPSLKTDHKQKFDPTKIYGITLDPKAKFDISAEEISVTEPNKPAFRPVDNRNYPLNSGSSDPQHKAEKQRVPVCLMGHRGLQCFFVEQEVYRTNLPSNPAGYGLSHPNVHQPHLEVRPHIQSGPQIQIYPQVRPQGQLHFQIQQHHPSASHSQFIPVHRIHTLHPERTTTTRKPESVVFVPIKTDVINAHVYHPWPANSNGPNVRFQIQNARPIYAQNERNPSSLGSQHLQPGSNRNIQSPHSHTSFMRGQLPTDFSVRNKRSLKLNKKLDALEEEVEDYLKDEETYGDNSEEDKEGITLAFVFDTTGSMGPELRQVKEQAIKIANSMLDNPTRPIYDYVFVPFHDENIPNAPTRTKDHNLFINVINKVNVNNGGDCPEKSLGGVIKAINMSRPYSPIYVFTDAYAKDYELEEEIIYLIQRKHPQIFFLTTGYCEEDHHLFNVYRRIAATSSGQVFQTSKKDIKEVLKYVRGSLKKGKVLLSSVNSNTPARTPYNVPISVDKSLKEFTVTASGHNTKINVLNPDGNQPDPKQIKPVLNLNNVKVINVQEPEPGVWTVKVKSNSPYSVVSTGLSSINFVYGFSILKTGNIGETSKRPLKSAGNYLIIKATDATNLKTVTEVKIINLKGTVLDTIPMKEIPLEKGVFGGGPRIPPDEYFKLEINGLGCDGYGVKRVTTAAISPQLPEKPFIEVKEKITLKIGRPYNLTCSIESLVPVSVKLFRYGSRTIPSHYNQTTDITIYFNKISKNDEGTYVCWAKNVAGVELKETQIKVIAVPPEVKVNDIIVARVGEFTRIPCTVESPVEYKVSWYKSKSSRDNCWSNIIPLHNHTLEDSSLIIRKTDLSDEGWYICVASNEAGETRGETYLTVQELPEITTQDVITYQKGNNISIECHIVKGNPIPKLIWYKNHYPLKDSSYKRLENRNTSLILTLFSAEKVDEGIYKCEAVNSIGKANRDVKVVYQESPRVSAVEKDIKITIGNDLQLECLLSGQPLPQLSWWKSGNPINSTGIRNLEIHNNKLIIRKVNISHSGNYSCLAKNVAGMSEDQIKVLIGSGPQFSQPSKEKKIEIGQSDQLYCLVSGHPKPVLEWKHDAANLGDAGIYQCDAENLFGKAQFKIFVTVTGTSAPIIKKTSIPEIIKHVTGDHVELSCPVLQGKPKPNITWYMNGNLIDDTVFNGYVLNKATVVINQMTARHVEPPKIDKSSPLNVETKEGNNVTLECNVSGDPIPLVIWSRTSGPFNSIMRGHKEDGSNNLFFTGVTAEDIGKYVCRAKNIAGFAKQDYALNVIG</sequence>
<dbReference type="InterPro" id="IPR013783">
    <property type="entry name" value="Ig-like_fold"/>
</dbReference>
<feature type="compositionally biased region" description="Low complexity" evidence="8">
    <location>
        <begin position="588"/>
        <end position="604"/>
    </location>
</feature>
<feature type="domain" description="Ig-like" evidence="10">
    <location>
        <begin position="1792"/>
        <end position="1858"/>
    </location>
</feature>
<keyword evidence="3" id="KW-0732">Signal</keyword>
<keyword evidence="4" id="KW-1015">Disulfide bond</keyword>
<dbReference type="GO" id="GO:0005576">
    <property type="term" value="C:extracellular region"/>
    <property type="evidence" value="ECO:0007669"/>
    <property type="project" value="UniProtKB-SubCell"/>
</dbReference>
<dbReference type="PANTHER" id="PTHR45080:SF8">
    <property type="entry name" value="IG-LIKE DOMAIN-CONTAINING PROTEIN"/>
    <property type="match status" value="1"/>
</dbReference>
<dbReference type="GO" id="GO:0030424">
    <property type="term" value="C:axon"/>
    <property type="evidence" value="ECO:0007669"/>
    <property type="project" value="TreeGrafter"/>
</dbReference>
<keyword evidence="12" id="KW-1185">Reference proteome</keyword>
<dbReference type="CDD" id="cd00096">
    <property type="entry name" value="Ig"/>
    <property type="match status" value="4"/>
</dbReference>
<feature type="domain" description="Ig-like" evidence="10">
    <location>
        <begin position="1513"/>
        <end position="1603"/>
    </location>
</feature>